<proteinExistence type="predicted"/>
<dbReference type="SUPFAM" id="SSF69318">
    <property type="entry name" value="Integrin alpha N-terminal domain"/>
    <property type="match status" value="2"/>
</dbReference>
<dbReference type="InterPro" id="IPR013517">
    <property type="entry name" value="FG-GAP"/>
</dbReference>
<evidence type="ECO:0000256" key="1">
    <source>
        <dbReference type="ARBA" id="ARBA00022729"/>
    </source>
</evidence>
<dbReference type="InterPro" id="IPR028994">
    <property type="entry name" value="Integrin_alpha_N"/>
</dbReference>
<dbReference type="KEGG" id="pbap:Pla133_34840"/>
<feature type="compositionally biased region" description="Polar residues" evidence="2">
    <location>
        <begin position="28"/>
        <end position="47"/>
    </location>
</feature>
<keyword evidence="1 3" id="KW-0732">Signal</keyword>
<sequence precursor="true">MKNSPILAWTAASAAAWLTLGSDASAQLTSDNSGNPTGPGIASSTENVDFGDVDQDGDWDAIFADGGDNGNDQNRIWINKGGLQAGTIGTFSDETGARLPAESDDSRDIEFADIDNDGDLDIYVSNTAQLSNQGNKWWVNNGGEQGGTLGFYTDETSSRWIDLGVNGSSIATALLSGGTFIDWSCDCDFGDLDNDGDLDLVHSSYGGAFGGQVPTRIFLNDGGGHFKEFNPSGFQLTGNLISNGNPAIWAQGTQQANTINFLGQFADVASTALDIDVGDIDGDFDLDILHGARQEEPRLFENRLEENGGVLGFRDITGRAFPNNWATGGGNYEQEMGDLDGDGDLDIYGLNWNGFSDKTFRNNGSGLFANLETNLQGSNADDNEGDFLDFDNDGDLDLFVANFSGNDKLYSNDGNGFMTLVQSTPGGASSLDADAADIDKDGDYDLIVAEDSFSANRTLINGTQVPDTHAPYIPHVENLGDRTAAPGTFPVRAQVYDNAPYYITWYNPTSIEFDVDGVTLTSRPMMSSQGQIFRGLLPSNLVGNVAYRIHSSDEYGNLGTSADQTYVATFGPAFKASFGAGVAGASGVPTLDAASTATSDSSLFLTLDGLSPSSGWLLFVTDAALASPLPLPGLATLNVGGNVLADFDGTANAAGQAAVEIPIGSGLPTGVSVYAQGFGLDGIGGNLLSSTQGLEVITQ</sequence>
<evidence type="ECO:0000256" key="2">
    <source>
        <dbReference type="SAM" id="MobiDB-lite"/>
    </source>
</evidence>
<reference evidence="4 5" key="1">
    <citation type="submission" date="2019-02" db="EMBL/GenBank/DDBJ databases">
        <title>Deep-cultivation of Planctomycetes and their phenomic and genomic characterization uncovers novel biology.</title>
        <authorList>
            <person name="Wiegand S."/>
            <person name="Jogler M."/>
            <person name="Boedeker C."/>
            <person name="Pinto D."/>
            <person name="Vollmers J."/>
            <person name="Rivas-Marin E."/>
            <person name="Kohn T."/>
            <person name="Peeters S.H."/>
            <person name="Heuer A."/>
            <person name="Rast P."/>
            <person name="Oberbeckmann S."/>
            <person name="Bunk B."/>
            <person name="Jeske O."/>
            <person name="Meyerdierks A."/>
            <person name="Storesund J.E."/>
            <person name="Kallscheuer N."/>
            <person name="Luecker S."/>
            <person name="Lage O.M."/>
            <person name="Pohl T."/>
            <person name="Merkel B.J."/>
            <person name="Hornburger P."/>
            <person name="Mueller R.-W."/>
            <person name="Bruemmer F."/>
            <person name="Labrenz M."/>
            <person name="Spormann A.M."/>
            <person name="Op den Camp H."/>
            <person name="Overmann J."/>
            <person name="Amann R."/>
            <person name="Jetten M.S.M."/>
            <person name="Mascher T."/>
            <person name="Medema M.H."/>
            <person name="Devos D.P."/>
            <person name="Kaster A.-K."/>
            <person name="Ovreas L."/>
            <person name="Rohde M."/>
            <person name="Galperin M.Y."/>
            <person name="Jogler C."/>
        </authorList>
    </citation>
    <scope>NUCLEOTIDE SEQUENCE [LARGE SCALE GENOMIC DNA]</scope>
    <source>
        <strain evidence="4 5">Pla133</strain>
    </source>
</reference>
<dbReference type="Pfam" id="PF13517">
    <property type="entry name" value="FG-GAP_3"/>
    <property type="match status" value="2"/>
</dbReference>
<evidence type="ECO:0000313" key="5">
    <source>
        <dbReference type="Proteomes" id="UP000316921"/>
    </source>
</evidence>
<feature type="region of interest" description="Disordered" evidence="2">
    <location>
        <begin position="28"/>
        <end position="56"/>
    </location>
</feature>
<keyword evidence="5" id="KW-1185">Reference proteome</keyword>
<dbReference type="EMBL" id="CP036287">
    <property type="protein sequence ID" value="QDU68388.1"/>
    <property type="molecule type" value="Genomic_DNA"/>
</dbReference>
<name>A0A518BN36_9BACT</name>
<evidence type="ECO:0000313" key="4">
    <source>
        <dbReference type="EMBL" id="QDU68388.1"/>
    </source>
</evidence>
<evidence type="ECO:0000256" key="3">
    <source>
        <dbReference type="SAM" id="SignalP"/>
    </source>
</evidence>
<feature type="signal peptide" evidence="3">
    <location>
        <begin position="1"/>
        <end position="26"/>
    </location>
</feature>
<accession>A0A518BN36</accession>
<feature type="chain" id="PRO_5021864909" evidence="3">
    <location>
        <begin position="27"/>
        <end position="699"/>
    </location>
</feature>
<dbReference type="Proteomes" id="UP000316921">
    <property type="component" value="Chromosome"/>
</dbReference>
<dbReference type="AlphaFoldDB" id="A0A518BN36"/>
<protein>
    <submittedName>
        <fullName evidence="4">FG-GAP repeat protein</fullName>
    </submittedName>
</protein>
<gene>
    <name evidence="4" type="ORF">Pla133_34840</name>
</gene>
<dbReference type="RefSeq" id="WP_145067348.1">
    <property type="nucleotide sequence ID" value="NZ_CP036287.1"/>
</dbReference>
<dbReference type="PANTHER" id="PTHR46580">
    <property type="entry name" value="SENSOR KINASE-RELATED"/>
    <property type="match status" value="1"/>
</dbReference>
<organism evidence="4 5">
    <name type="scientific">Engelhardtia mirabilis</name>
    <dbReference type="NCBI Taxonomy" id="2528011"/>
    <lineage>
        <taxon>Bacteria</taxon>
        <taxon>Pseudomonadati</taxon>
        <taxon>Planctomycetota</taxon>
        <taxon>Planctomycetia</taxon>
        <taxon>Planctomycetia incertae sedis</taxon>
        <taxon>Engelhardtia</taxon>
    </lineage>
</organism>